<dbReference type="AlphaFoldDB" id="E8V8J3"/>
<dbReference type="EMBL" id="CP002467">
    <property type="protein sequence ID" value="ADV82972.1"/>
    <property type="molecule type" value="Genomic_DNA"/>
</dbReference>
<evidence type="ECO:0000256" key="1">
    <source>
        <dbReference type="ARBA" id="ARBA00010928"/>
    </source>
</evidence>
<sequence length="371" mass="40623">MVKPVQGEIKVGVVGYGLAGRVFHTPFVSAVPGLVLSGIVQRSGDSAARAWPDATIFRGFEDLLASDVDLIVIATPNATHAPMAMQALRRGKHVVVDKPMAGTWSDALAMEKLAKELGLLLAPFHCSRWHGDFVTLQSLIEARTLGRLVTVEAKMDRFRPILRQGTWKEEESEENGILLDLGPHMVDQMIALLGRPVSVTADVRRDRAGSKIADAFDLGLEFEREGAPVHVRLQATLIGAAPGPRFVAHGTHGSFVKNGIDQQQNLVDSGGRVPRLDEATEWWREEEQFWGELTTAADPAVPAALEKRRVPTIPSDYRGYYANIRDVLRGEAELAVTPQDGARTIRLLELAMQSSATRTTVAVSDTDWEKE</sequence>
<dbReference type="InterPro" id="IPR036291">
    <property type="entry name" value="NAD(P)-bd_dom_sf"/>
</dbReference>
<evidence type="ECO:0000259" key="3">
    <source>
        <dbReference type="Pfam" id="PF01408"/>
    </source>
</evidence>
<dbReference type="SUPFAM" id="SSF51735">
    <property type="entry name" value="NAD(P)-binding Rossmann-fold domains"/>
    <property type="match status" value="1"/>
</dbReference>
<evidence type="ECO:0000259" key="4">
    <source>
        <dbReference type="Pfam" id="PF02894"/>
    </source>
</evidence>
<dbReference type="GO" id="GO:0016491">
    <property type="term" value="F:oxidoreductase activity"/>
    <property type="evidence" value="ECO:0007669"/>
    <property type="project" value="UniProtKB-KW"/>
</dbReference>
<dbReference type="Pfam" id="PF01408">
    <property type="entry name" value="GFO_IDH_MocA"/>
    <property type="match status" value="1"/>
</dbReference>
<dbReference type="PANTHER" id="PTHR43708">
    <property type="entry name" value="CONSERVED EXPRESSED OXIDOREDUCTASE (EUROFUNG)"/>
    <property type="match status" value="1"/>
</dbReference>
<dbReference type="KEGG" id="tsa:AciPR4_2170"/>
<evidence type="ECO:0000256" key="2">
    <source>
        <dbReference type="ARBA" id="ARBA00023002"/>
    </source>
</evidence>
<protein>
    <submittedName>
        <fullName evidence="5">Oxidoreductase domain protein</fullName>
    </submittedName>
</protein>
<gene>
    <name evidence="5" type="ordered locus">AciPR4_2170</name>
</gene>
<name>E8V8J3_TERSS</name>
<feature type="domain" description="Gfo/Idh/MocA-like oxidoreductase C-terminal" evidence="4">
    <location>
        <begin position="138"/>
        <end position="363"/>
    </location>
</feature>
<comment type="similarity">
    <text evidence="1">Belongs to the Gfo/Idh/MocA family.</text>
</comment>
<dbReference type="Gene3D" id="3.40.50.720">
    <property type="entry name" value="NAD(P)-binding Rossmann-like Domain"/>
    <property type="match status" value="1"/>
</dbReference>
<dbReference type="Proteomes" id="UP000006844">
    <property type="component" value="Chromosome"/>
</dbReference>
<dbReference type="Pfam" id="PF02894">
    <property type="entry name" value="GFO_IDH_MocA_C"/>
    <property type="match status" value="1"/>
</dbReference>
<dbReference type="GO" id="GO:0000166">
    <property type="term" value="F:nucleotide binding"/>
    <property type="evidence" value="ECO:0007669"/>
    <property type="project" value="InterPro"/>
</dbReference>
<organism evidence="5 6">
    <name type="scientific">Terriglobus saanensis (strain ATCC BAA-1853 / DSM 23119 / SP1PR4)</name>
    <dbReference type="NCBI Taxonomy" id="401053"/>
    <lineage>
        <taxon>Bacteria</taxon>
        <taxon>Pseudomonadati</taxon>
        <taxon>Acidobacteriota</taxon>
        <taxon>Terriglobia</taxon>
        <taxon>Terriglobales</taxon>
        <taxon>Acidobacteriaceae</taxon>
        <taxon>Terriglobus</taxon>
    </lineage>
</organism>
<dbReference type="InterPro" id="IPR051317">
    <property type="entry name" value="Gfo/Idh/MocA_oxidoreduct"/>
</dbReference>
<proteinExistence type="inferred from homology"/>
<dbReference type="Gene3D" id="3.30.360.10">
    <property type="entry name" value="Dihydrodipicolinate Reductase, domain 2"/>
    <property type="match status" value="1"/>
</dbReference>
<dbReference type="InterPro" id="IPR004104">
    <property type="entry name" value="Gfo/Idh/MocA-like_OxRdtase_C"/>
</dbReference>
<dbReference type="PANTHER" id="PTHR43708:SF5">
    <property type="entry name" value="CONSERVED EXPRESSED OXIDOREDUCTASE (EUROFUNG)-RELATED"/>
    <property type="match status" value="1"/>
</dbReference>
<dbReference type="SUPFAM" id="SSF55347">
    <property type="entry name" value="Glyceraldehyde-3-phosphate dehydrogenase-like, C-terminal domain"/>
    <property type="match status" value="1"/>
</dbReference>
<reference evidence="5 6" key="1">
    <citation type="journal article" date="2012" name="Stand. Genomic Sci.">
        <title>Complete genome sequence of Terriglobus saanensis type strain SP1PR4(T), an Acidobacteria from tundra soil.</title>
        <authorList>
            <person name="Rawat S.R."/>
            <person name="Mannisto M.K."/>
            <person name="Starovoytov V."/>
            <person name="Goodwin L."/>
            <person name="Nolan M."/>
            <person name="Hauser L."/>
            <person name="Land M."/>
            <person name="Davenport K.W."/>
            <person name="Woyke T."/>
            <person name="Haggblom M.M."/>
        </authorList>
    </citation>
    <scope>NUCLEOTIDE SEQUENCE</scope>
    <source>
        <strain evidence="6">ATCC BAA-1853 / DSM 23119 / SP1PR4</strain>
    </source>
</reference>
<keyword evidence="2" id="KW-0560">Oxidoreductase</keyword>
<dbReference type="STRING" id="401053.AciPR4_2170"/>
<evidence type="ECO:0000313" key="5">
    <source>
        <dbReference type="EMBL" id="ADV82972.1"/>
    </source>
</evidence>
<dbReference type="eggNOG" id="COG0673">
    <property type="taxonomic scope" value="Bacteria"/>
</dbReference>
<dbReference type="InterPro" id="IPR000683">
    <property type="entry name" value="Gfo/Idh/MocA-like_OxRdtase_N"/>
</dbReference>
<feature type="domain" description="Gfo/Idh/MocA-like oxidoreductase N-terminal" evidence="3">
    <location>
        <begin position="9"/>
        <end position="122"/>
    </location>
</feature>
<dbReference type="HOGENOM" id="CLU_023194_19_1_0"/>
<dbReference type="RefSeq" id="WP_013568705.1">
    <property type="nucleotide sequence ID" value="NC_014963.1"/>
</dbReference>
<accession>E8V8J3</accession>
<evidence type="ECO:0000313" key="6">
    <source>
        <dbReference type="Proteomes" id="UP000006844"/>
    </source>
</evidence>
<dbReference type="OrthoDB" id="9815825at2"/>
<keyword evidence="6" id="KW-1185">Reference proteome</keyword>